<dbReference type="EC" id="2.7.7.62" evidence="2"/>
<dbReference type="EMBL" id="JAGGKO010000002">
    <property type="protein sequence ID" value="MBP1954492.1"/>
    <property type="molecule type" value="Genomic_DNA"/>
</dbReference>
<evidence type="ECO:0000259" key="1">
    <source>
        <dbReference type="Pfam" id="PF12804"/>
    </source>
</evidence>
<dbReference type="InterPro" id="IPR025877">
    <property type="entry name" value="MobA-like_NTP_Trfase"/>
</dbReference>
<name>A0A8T4GPL0_9EURY</name>
<gene>
    <name evidence="2" type="ORF">J2752_001404</name>
</gene>
<dbReference type="Pfam" id="PF12804">
    <property type="entry name" value="NTP_transf_3"/>
    <property type="match status" value="1"/>
</dbReference>
<dbReference type="AlphaFoldDB" id="A0A8T4GPL0"/>
<dbReference type="GO" id="GO:0008820">
    <property type="term" value="F:cobinamide phosphate guanylyltransferase activity"/>
    <property type="evidence" value="ECO:0007669"/>
    <property type="project" value="UniProtKB-EC"/>
</dbReference>
<evidence type="ECO:0000313" key="2">
    <source>
        <dbReference type="EMBL" id="MBP1954492.1"/>
    </source>
</evidence>
<accession>A0A8T4GPL0</accession>
<keyword evidence="2" id="KW-0808">Transferase</keyword>
<dbReference type="PANTHER" id="PTHR43777">
    <property type="entry name" value="MOLYBDENUM COFACTOR CYTIDYLYLTRANSFERASE"/>
    <property type="match status" value="1"/>
</dbReference>
<protein>
    <submittedName>
        <fullName evidence="2">Adenosylcobinamide-phosphate guanylyltransferase</fullName>
        <ecNumber evidence="2">2.7.7.62</ecNumber>
    </submittedName>
</protein>
<feature type="domain" description="MobA-like NTP transferase" evidence="1">
    <location>
        <begin position="3"/>
        <end position="132"/>
    </location>
</feature>
<dbReference type="Gene3D" id="3.90.550.10">
    <property type="entry name" value="Spore Coat Polysaccharide Biosynthesis Protein SpsA, Chain A"/>
    <property type="match status" value="1"/>
</dbReference>
<dbReference type="SUPFAM" id="SSF53448">
    <property type="entry name" value="Nucleotide-diphospho-sugar transferases"/>
    <property type="match status" value="1"/>
</dbReference>
<dbReference type="PANTHER" id="PTHR43777:SF1">
    <property type="entry name" value="MOLYBDENUM COFACTOR CYTIDYLYLTRANSFERASE"/>
    <property type="match status" value="1"/>
</dbReference>
<proteinExistence type="predicted"/>
<comment type="caution">
    <text evidence="2">The sequence shown here is derived from an EMBL/GenBank/DDBJ whole genome shotgun (WGS) entry which is preliminary data.</text>
</comment>
<evidence type="ECO:0000313" key="3">
    <source>
        <dbReference type="Proteomes" id="UP000765891"/>
    </source>
</evidence>
<dbReference type="Proteomes" id="UP000765891">
    <property type="component" value="Unassembled WGS sequence"/>
</dbReference>
<reference evidence="2" key="1">
    <citation type="submission" date="2021-03" db="EMBL/GenBank/DDBJ databases">
        <title>Genomic Encyclopedia of Type Strains, Phase IV (KMG-IV): sequencing the most valuable type-strain genomes for metagenomic binning, comparative biology and taxonomic classification.</title>
        <authorList>
            <person name="Goeker M."/>
        </authorList>
    </citation>
    <scope>NUCLEOTIDE SEQUENCE</scope>
    <source>
        <strain evidence="2">DSM 22443</strain>
    </source>
</reference>
<keyword evidence="2" id="KW-0548">Nucleotidyltransferase</keyword>
<dbReference type="InterPro" id="IPR029044">
    <property type="entry name" value="Nucleotide-diphossugar_trans"/>
</dbReference>
<sequence>MDGLVMCGGRGTRLDATAEKPLSRVAGVPMVERVADALAASRVETTHAAVSPHAPETAAHLDDRGVSLIETPGEGYVADLGAALDTLESPVLTVAADLPLLDAASVNRVLDVSADAADGPGVQVCVPAALKRHLGVSADTTYERDGREVAPTGVNVVADGDTETVLLSYDVRYAVNVNRRRDAAVAEALL</sequence>
<organism evidence="2 3">
    <name type="scientific">Halarchaeum rubridurum</name>
    <dbReference type="NCBI Taxonomy" id="489911"/>
    <lineage>
        <taxon>Archaea</taxon>
        <taxon>Methanobacteriati</taxon>
        <taxon>Methanobacteriota</taxon>
        <taxon>Stenosarchaea group</taxon>
        <taxon>Halobacteria</taxon>
        <taxon>Halobacteriales</taxon>
        <taxon>Halobacteriaceae</taxon>
    </lineage>
</organism>